<evidence type="ECO:0000313" key="2">
    <source>
        <dbReference type="Proteomes" id="UP000076798"/>
    </source>
</evidence>
<dbReference type="AlphaFoldDB" id="A0A165ZDM1"/>
<dbReference type="EMBL" id="KV428194">
    <property type="protein sequence ID" value="KZT34201.1"/>
    <property type="molecule type" value="Genomic_DNA"/>
</dbReference>
<organism evidence="1 2">
    <name type="scientific">Sistotremastrum suecicum HHB10207 ss-3</name>
    <dbReference type="NCBI Taxonomy" id="1314776"/>
    <lineage>
        <taxon>Eukaryota</taxon>
        <taxon>Fungi</taxon>
        <taxon>Dikarya</taxon>
        <taxon>Basidiomycota</taxon>
        <taxon>Agaricomycotina</taxon>
        <taxon>Agaricomycetes</taxon>
        <taxon>Sistotremastrales</taxon>
        <taxon>Sistotremastraceae</taxon>
        <taxon>Sistotremastrum</taxon>
    </lineage>
</organism>
<accession>A0A165ZDM1</accession>
<dbReference type="Proteomes" id="UP000076798">
    <property type="component" value="Unassembled WGS sequence"/>
</dbReference>
<sequence>MANQGHQRPGVVPEPETDVKGAFETTLNSLVDKFDKLLHLIEDQNKELKDHGEKLETLRTDALKSWSDLVNHA</sequence>
<keyword evidence="2" id="KW-1185">Reference proteome</keyword>
<evidence type="ECO:0000313" key="1">
    <source>
        <dbReference type="EMBL" id="KZT34201.1"/>
    </source>
</evidence>
<name>A0A165ZDM1_9AGAM</name>
<proteinExistence type="predicted"/>
<protein>
    <submittedName>
        <fullName evidence="1">Uncharacterized protein</fullName>
    </submittedName>
</protein>
<gene>
    <name evidence="1" type="ORF">SISSUDRAFT_1053166</name>
</gene>
<reference evidence="1 2" key="1">
    <citation type="journal article" date="2016" name="Mol. Biol. Evol.">
        <title>Comparative Genomics of Early-Diverging Mushroom-Forming Fungi Provides Insights into the Origins of Lignocellulose Decay Capabilities.</title>
        <authorList>
            <person name="Nagy L.G."/>
            <person name="Riley R."/>
            <person name="Tritt A."/>
            <person name="Adam C."/>
            <person name="Daum C."/>
            <person name="Floudas D."/>
            <person name="Sun H."/>
            <person name="Yadav J.S."/>
            <person name="Pangilinan J."/>
            <person name="Larsson K.H."/>
            <person name="Matsuura K."/>
            <person name="Barry K."/>
            <person name="Labutti K."/>
            <person name="Kuo R."/>
            <person name="Ohm R.A."/>
            <person name="Bhattacharya S.S."/>
            <person name="Shirouzu T."/>
            <person name="Yoshinaga Y."/>
            <person name="Martin F.M."/>
            <person name="Grigoriev I.V."/>
            <person name="Hibbett D.S."/>
        </authorList>
    </citation>
    <scope>NUCLEOTIDE SEQUENCE [LARGE SCALE GENOMIC DNA]</scope>
    <source>
        <strain evidence="1 2">HHB10207 ss-3</strain>
    </source>
</reference>